<gene>
    <name evidence="1" type="ORF">EG242_04860</name>
</gene>
<evidence type="ECO:0000313" key="2">
    <source>
        <dbReference type="Proteomes" id="UP000268372"/>
    </source>
</evidence>
<dbReference type="RefSeq" id="WP_124898782.1">
    <property type="nucleotide sequence ID" value="NZ_RQTJ01000007.1"/>
</dbReference>
<proteinExistence type="predicted"/>
<sequence>MTTQKMVYEKQINDPDFGDLTYHISNKDRILWSFTATLFDSPIIVYIQGGAKKLNPELKKIFLDVLANEESLKKEITKALQIFKIDDNTSFNDQLKITEISIWSKNYDITLLDTVEKKSYIINLEDLKIQDIYIE</sequence>
<organism evidence="1 2">
    <name type="scientific">Paenimyroides viscosum</name>
    <dbReference type="NCBI Taxonomy" id="2488729"/>
    <lineage>
        <taxon>Bacteria</taxon>
        <taxon>Pseudomonadati</taxon>
        <taxon>Bacteroidota</taxon>
        <taxon>Flavobacteriia</taxon>
        <taxon>Flavobacteriales</taxon>
        <taxon>Flavobacteriaceae</taxon>
        <taxon>Paenimyroides</taxon>
    </lineage>
</organism>
<accession>A0A3P1B416</accession>
<comment type="caution">
    <text evidence="1">The sequence shown here is derived from an EMBL/GenBank/DDBJ whole genome shotgun (WGS) entry which is preliminary data.</text>
</comment>
<dbReference type="Proteomes" id="UP000268372">
    <property type="component" value="Unassembled WGS sequence"/>
</dbReference>
<dbReference type="AlphaFoldDB" id="A0A3P1B416"/>
<keyword evidence="2" id="KW-1185">Reference proteome</keyword>
<reference evidence="1 2" key="1">
    <citation type="submission" date="2018-11" db="EMBL/GenBank/DDBJ databases">
        <title>Flavobacterium sp. nov., YIM 102796 draft genome.</title>
        <authorList>
            <person name="Li G."/>
            <person name="Jiang Y."/>
        </authorList>
    </citation>
    <scope>NUCLEOTIDE SEQUENCE [LARGE SCALE GENOMIC DNA]</scope>
    <source>
        <strain evidence="1 2">YIM 102796</strain>
    </source>
</reference>
<protein>
    <submittedName>
        <fullName evidence="1">Uncharacterized protein</fullName>
    </submittedName>
</protein>
<name>A0A3P1B416_9FLAO</name>
<dbReference type="EMBL" id="RQTJ01000007">
    <property type="protein sequence ID" value="RRA95768.1"/>
    <property type="molecule type" value="Genomic_DNA"/>
</dbReference>
<evidence type="ECO:0000313" key="1">
    <source>
        <dbReference type="EMBL" id="RRA95768.1"/>
    </source>
</evidence>